<evidence type="ECO:0000256" key="6">
    <source>
        <dbReference type="ARBA" id="ARBA00022512"/>
    </source>
</evidence>
<dbReference type="AlphaFoldDB" id="A0A834TBR0"/>
<dbReference type="InterPro" id="IPR011050">
    <property type="entry name" value="Pectin_lyase_fold/virulence"/>
</dbReference>
<feature type="compositionally biased region" description="Low complexity" evidence="15">
    <location>
        <begin position="589"/>
        <end position="604"/>
    </location>
</feature>
<dbReference type="InterPro" id="IPR035513">
    <property type="entry name" value="Invertase/methylesterase_inhib"/>
</dbReference>
<dbReference type="Pfam" id="PF04043">
    <property type="entry name" value="PMEI"/>
    <property type="match status" value="1"/>
</dbReference>
<feature type="compositionally biased region" description="Basic residues" evidence="15">
    <location>
        <begin position="635"/>
        <end position="645"/>
    </location>
</feature>
<keyword evidence="6" id="KW-0964">Secreted</keyword>
<dbReference type="InterPro" id="IPR033131">
    <property type="entry name" value="Pectinesterase_Asp_AS"/>
</dbReference>
<evidence type="ECO:0000256" key="1">
    <source>
        <dbReference type="ARBA" id="ARBA00004191"/>
    </source>
</evidence>
<keyword evidence="16" id="KW-0472">Membrane</keyword>
<dbReference type="PROSITE" id="PS00503">
    <property type="entry name" value="PECTINESTERASE_2"/>
    <property type="match status" value="1"/>
</dbReference>
<dbReference type="InterPro" id="IPR000070">
    <property type="entry name" value="Pectinesterase_cat"/>
</dbReference>
<evidence type="ECO:0000256" key="2">
    <source>
        <dbReference type="ARBA" id="ARBA00005184"/>
    </source>
</evidence>
<dbReference type="EMBL" id="JAAIUW010000008">
    <property type="protein sequence ID" value="KAF7817937.1"/>
    <property type="molecule type" value="Genomic_DNA"/>
</dbReference>
<evidence type="ECO:0000256" key="10">
    <source>
        <dbReference type="ARBA" id="ARBA00023180"/>
    </source>
</evidence>
<keyword evidence="6" id="KW-0134">Cell wall</keyword>
<evidence type="ECO:0000256" key="3">
    <source>
        <dbReference type="ARBA" id="ARBA00006027"/>
    </source>
</evidence>
<evidence type="ECO:0000256" key="4">
    <source>
        <dbReference type="ARBA" id="ARBA00007786"/>
    </source>
</evidence>
<evidence type="ECO:0000256" key="9">
    <source>
        <dbReference type="ARBA" id="ARBA00023157"/>
    </source>
</evidence>
<dbReference type="OrthoDB" id="2019149at2759"/>
<feature type="compositionally biased region" description="Basic residues" evidence="15">
    <location>
        <begin position="614"/>
        <end position="627"/>
    </location>
</feature>
<feature type="compositionally biased region" description="Basic residues" evidence="15">
    <location>
        <begin position="570"/>
        <end position="586"/>
    </location>
</feature>
<evidence type="ECO:0000256" key="7">
    <source>
        <dbReference type="ARBA" id="ARBA00022801"/>
    </source>
</evidence>
<dbReference type="Pfam" id="PF01095">
    <property type="entry name" value="Pectinesterase"/>
    <property type="match status" value="1"/>
</dbReference>
<dbReference type="UniPathway" id="UPA00545">
    <property type="reaction ID" value="UER00823"/>
</dbReference>
<accession>A0A834TBR0</accession>
<protein>
    <recommendedName>
        <fullName evidence="5 14">Pectinesterase</fullName>
        <ecNumber evidence="5 14">3.1.1.11</ecNumber>
    </recommendedName>
</protein>
<comment type="similarity">
    <text evidence="4">In the C-terminal section; belongs to the pectinesterase family.</text>
</comment>
<comment type="catalytic activity">
    <reaction evidence="11 14">
        <text>[(1-&gt;4)-alpha-D-galacturonosyl methyl ester](n) + n H2O = [(1-&gt;4)-alpha-D-galacturonosyl](n) + n methanol + n H(+)</text>
        <dbReference type="Rhea" id="RHEA:22380"/>
        <dbReference type="Rhea" id="RHEA-COMP:14570"/>
        <dbReference type="Rhea" id="RHEA-COMP:14573"/>
        <dbReference type="ChEBI" id="CHEBI:15377"/>
        <dbReference type="ChEBI" id="CHEBI:15378"/>
        <dbReference type="ChEBI" id="CHEBI:17790"/>
        <dbReference type="ChEBI" id="CHEBI:140522"/>
        <dbReference type="ChEBI" id="CHEBI:140523"/>
        <dbReference type="EC" id="3.1.1.11"/>
    </reaction>
</comment>
<keyword evidence="19" id="KW-1185">Reference proteome</keyword>
<comment type="caution">
    <text evidence="18">The sequence shown here is derived from an EMBL/GenBank/DDBJ whole genome shotgun (WGS) entry which is preliminary data.</text>
</comment>
<comment type="subcellular location">
    <subcellularLocation>
        <location evidence="1">Secreted</location>
        <location evidence="1">Cell wall</location>
    </subcellularLocation>
</comment>
<comment type="function">
    <text evidence="12">Acts in the modification of cell walls via demethylesterification of cell wall pectin.</text>
</comment>
<proteinExistence type="inferred from homology"/>
<dbReference type="EC" id="3.1.1.11" evidence="5 14"/>
<evidence type="ECO:0000256" key="8">
    <source>
        <dbReference type="ARBA" id="ARBA00023085"/>
    </source>
</evidence>
<keyword evidence="8 14" id="KW-0063">Aspartyl esterase</keyword>
<feature type="transmembrane region" description="Helical" evidence="16">
    <location>
        <begin position="12"/>
        <end position="36"/>
    </location>
</feature>
<comment type="similarity">
    <text evidence="3">In the N-terminal section; belongs to the PMEI family.</text>
</comment>
<keyword evidence="9" id="KW-1015">Disulfide bond</keyword>
<evidence type="ECO:0000256" key="16">
    <source>
        <dbReference type="SAM" id="Phobius"/>
    </source>
</evidence>
<feature type="region of interest" description="Disordered" evidence="15">
    <location>
        <begin position="546"/>
        <end position="672"/>
    </location>
</feature>
<dbReference type="GO" id="GO:0004857">
    <property type="term" value="F:enzyme inhibitor activity"/>
    <property type="evidence" value="ECO:0007669"/>
    <property type="project" value="InterPro"/>
</dbReference>
<comment type="pathway">
    <text evidence="2 14">Glycan metabolism; pectin degradation; 2-dehydro-3-deoxy-D-gluconate from pectin: step 1/5.</text>
</comment>
<keyword evidence="7 14" id="KW-0378">Hydrolase</keyword>
<sequence>MRDEEAAQRRKRLAIIGVSSFLLVAMTVAVTVGVTLNQDEAEETELPNDSNKSHISDSMKAVAAICRPTDYKEDCMQSLKSEAGNTTDPKELIKIVFNVTIRSVGESLKKTEEVHELEKDPRSKMALDTCMNLMSLSIGEFRKSVENMGSFDLTGVDVMLMNLKVWISGSITYQQTCLDGFQNTTTPAGQKMKEILKLTMQRSSNVLAIINDFANSLAELNISGFASSNSRRLLNINDDDGFPTRRLLATAKLKPHVVVAKDGSGKVRSINEALKLVPPKNLKPFIIYIKKGTYHENVRVFKNMSHVVMIGDGGDKTRITGNLNFIDGVNTYRTATVAIEGDFFVAIKMGFENSAGASKHQAVALRVQGDMAVFYKCSMDGYQDTLYAHAMRQFYRDCTISGTIDFVFGDAVSMFQNCTFVVRKPMKGQKCVVTAQGRKERHQPSGIVIQGGSIVASRELKEEKKNFPTYLARPWKTYSRTIFMNTYIDDIVVAEGYMPWAGDLGLDTCYYAEYKNEGPGSDKSKRAKWGGIKKNFTSQQADTYTPVKFFSGDKRRHRTRRDRDKESLKIRKKTKSHPKRRRRHHRSSDSYSSDSTSDYSSESSSDSERDTSHHSKRHKKNDRPKKNKEKDRSKSHQHKRRKHKVKEFLGRDKDDGVRRSAVSGKKVKAVMS</sequence>
<dbReference type="Gene3D" id="1.20.140.40">
    <property type="entry name" value="Invertase/pectin methylesterase inhibitor family protein"/>
    <property type="match status" value="1"/>
</dbReference>
<feature type="compositionally biased region" description="Basic and acidic residues" evidence="15">
    <location>
        <begin position="646"/>
        <end position="658"/>
    </location>
</feature>
<dbReference type="Gene3D" id="2.160.20.10">
    <property type="entry name" value="Single-stranded right-handed beta-helix, Pectin lyase-like"/>
    <property type="match status" value="1"/>
</dbReference>
<evidence type="ECO:0000313" key="18">
    <source>
        <dbReference type="EMBL" id="KAF7817937.1"/>
    </source>
</evidence>
<dbReference type="CDD" id="cd15798">
    <property type="entry name" value="PMEI-like_3"/>
    <property type="match status" value="1"/>
</dbReference>
<dbReference type="GO" id="GO:0045490">
    <property type="term" value="P:pectin catabolic process"/>
    <property type="evidence" value="ECO:0007669"/>
    <property type="project" value="UniProtKB-UniRule"/>
</dbReference>
<keyword evidence="16" id="KW-0812">Transmembrane</keyword>
<dbReference type="Proteomes" id="UP000634136">
    <property type="component" value="Unassembled WGS sequence"/>
</dbReference>
<organism evidence="18 19">
    <name type="scientific">Senna tora</name>
    <dbReference type="NCBI Taxonomy" id="362788"/>
    <lineage>
        <taxon>Eukaryota</taxon>
        <taxon>Viridiplantae</taxon>
        <taxon>Streptophyta</taxon>
        <taxon>Embryophyta</taxon>
        <taxon>Tracheophyta</taxon>
        <taxon>Spermatophyta</taxon>
        <taxon>Magnoliopsida</taxon>
        <taxon>eudicotyledons</taxon>
        <taxon>Gunneridae</taxon>
        <taxon>Pentapetalae</taxon>
        <taxon>rosids</taxon>
        <taxon>fabids</taxon>
        <taxon>Fabales</taxon>
        <taxon>Fabaceae</taxon>
        <taxon>Caesalpinioideae</taxon>
        <taxon>Cassia clade</taxon>
        <taxon>Senna</taxon>
    </lineage>
</organism>
<name>A0A834TBR0_9FABA</name>
<gene>
    <name evidence="18" type="ORF">G2W53_023392</name>
</gene>
<evidence type="ECO:0000259" key="17">
    <source>
        <dbReference type="SMART" id="SM00856"/>
    </source>
</evidence>
<feature type="active site" evidence="13">
    <location>
        <position position="405"/>
    </location>
</feature>
<dbReference type="NCBIfam" id="TIGR01614">
    <property type="entry name" value="PME_inhib"/>
    <property type="match status" value="1"/>
</dbReference>
<evidence type="ECO:0000313" key="19">
    <source>
        <dbReference type="Proteomes" id="UP000634136"/>
    </source>
</evidence>
<dbReference type="InterPro" id="IPR012334">
    <property type="entry name" value="Pectin_lyas_fold"/>
</dbReference>
<keyword evidence="10" id="KW-0325">Glycoprotein</keyword>
<reference evidence="18" key="1">
    <citation type="submission" date="2020-09" db="EMBL/GenBank/DDBJ databases">
        <title>Genome-Enabled Discovery of Anthraquinone Biosynthesis in Senna tora.</title>
        <authorList>
            <person name="Kang S.-H."/>
            <person name="Pandey R.P."/>
            <person name="Lee C.-M."/>
            <person name="Sim J.-S."/>
            <person name="Jeong J.-T."/>
            <person name="Choi B.-S."/>
            <person name="Jung M."/>
            <person name="Ginzburg D."/>
            <person name="Zhao K."/>
            <person name="Won S.Y."/>
            <person name="Oh T.-J."/>
            <person name="Yu Y."/>
            <person name="Kim N.-H."/>
            <person name="Lee O.R."/>
            <person name="Lee T.-H."/>
            <person name="Bashyal P."/>
            <person name="Kim T.-S."/>
            <person name="Lee W.-H."/>
            <person name="Kawkins C."/>
            <person name="Kim C.-K."/>
            <person name="Kim J.S."/>
            <person name="Ahn B.O."/>
            <person name="Rhee S.Y."/>
            <person name="Sohng J.K."/>
        </authorList>
    </citation>
    <scope>NUCLEOTIDE SEQUENCE</scope>
    <source>
        <tissue evidence="18">Leaf</tissue>
    </source>
</reference>
<evidence type="ECO:0000256" key="12">
    <source>
        <dbReference type="ARBA" id="ARBA00057335"/>
    </source>
</evidence>
<dbReference type="GO" id="GO:0030599">
    <property type="term" value="F:pectinesterase activity"/>
    <property type="evidence" value="ECO:0007669"/>
    <property type="project" value="UniProtKB-UniRule"/>
</dbReference>
<dbReference type="InterPro" id="IPR006501">
    <property type="entry name" value="Pectinesterase_inhib_dom"/>
</dbReference>
<keyword evidence="16" id="KW-1133">Transmembrane helix</keyword>
<feature type="domain" description="Pectinesterase inhibitor" evidence="17">
    <location>
        <begin position="57"/>
        <end position="209"/>
    </location>
</feature>
<dbReference type="FunFam" id="1.20.140.40:FF:000001">
    <property type="entry name" value="Pectinesterase"/>
    <property type="match status" value="1"/>
</dbReference>
<evidence type="ECO:0000256" key="13">
    <source>
        <dbReference type="PROSITE-ProRule" id="PRU10040"/>
    </source>
</evidence>
<dbReference type="SUPFAM" id="SSF101148">
    <property type="entry name" value="Plant invertase/pectin methylesterase inhibitor"/>
    <property type="match status" value="1"/>
</dbReference>
<dbReference type="SMART" id="SM00856">
    <property type="entry name" value="PMEI"/>
    <property type="match status" value="1"/>
</dbReference>
<dbReference type="PANTHER" id="PTHR31707">
    <property type="entry name" value="PECTINESTERASE"/>
    <property type="match status" value="1"/>
</dbReference>
<dbReference type="FunFam" id="2.160.20.10:FF:000001">
    <property type="entry name" value="Pectinesterase"/>
    <property type="match status" value="1"/>
</dbReference>
<evidence type="ECO:0000256" key="14">
    <source>
        <dbReference type="RuleBase" id="RU000589"/>
    </source>
</evidence>
<evidence type="ECO:0000256" key="11">
    <source>
        <dbReference type="ARBA" id="ARBA00047928"/>
    </source>
</evidence>
<evidence type="ECO:0000256" key="5">
    <source>
        <dbReference type="ARBA" id="ARBA00013229"/>
    </source>
</evidence>
<dbReference type="SUPFAM" id="SSF51126">
    <property type="entry name" value="Pectin lyase-like"/>
    <property type="match status" value="1"/>
</dbReference>
<dbReference type="GO" id="GO:0042545">
    <property type="term" value="P:cell wall modification"/>
    <property type="evidence" value="ECO:0007669"/>
    <property type="project" value="UniProtKB-UniRule"/>
</dbReference>
<evidence type="ECO:0000256" key="15">
    <source>
        <dbReference type="SAM" id="MobiDB-lite"/>
    </source>
</evidence>